<dbReference type="InterPro" id="IPR025657">
    <property type="entry name" value="RadC_JAB"/>
</dbReference>
<dbReference type="CDD" id="cd08071">
    <property type="entry name" value="MPN_DUF2466"/>
    <property type="match status" value="1"/>
</dbReference>
<dbReference type="PANTHER" id="PTHR30471:SF3">
    <property type="entry name" value="UPF0758 PROTEIN YEES-RELATED"/>
    <property type="match status" value="1"/>
</dbReference>
<organism evidence="8">
    <name type="scientific">Anaerostipes caccae</name>
    <dbReference type="NCBI Taxonomy" id="105841"/>
    <lineage>
        <taxon>Bacteria</taxon>
        <taxon>Bacillati</taxon>
        <taxon>Bacillota</taxon>
        <taxon>Clostridia</taxon>
        <taxon>Lachnospirales</taxon>
        <taxon>Lachnospiraceae</taxon>
        <taxon>Anaerostipes</taxon>
    </lineage>
</organism>
<keyword evidence="2" id="KW-0645">Protease</keyword>
<reference evidence="8" key="1">
    <citation type="submission" date="2019-11" db="EMBL/GenBank/DDBJ databases">
        <authorList>
            <person name="Feng L."/>
        </authorList>
    </citation>
    <scope>NUCLEOTIDE SEQUENCE</scope>
    <source>
        <strain evidence="8">AcaccaeLFYP115</strain>
    </source>
</reference>
<dbReference type="PROSITE" id="PS01302">
    <property type="entry name" value="UPF0758"/>
    <property type="match status" value="1"/>
</dbReference>
<evidence type="ECO:0000256" key="2">
    <source>
        <dbReference type="ARBA" id="ARBA00022670"/>
    </source>
</evidence>
<keyword evidence="4" id="KW-0378">Hydrolase</keyword>
<protein>
    <recommendedName>
        <fullName evidence="7">MPN domain-containing protein</fullName>
    </recommendedName>
</protein>
<dbReference type="GO" id="GO:0046872">
    <property type="term" value="F:metal ion binding"/>
    <property type="evidence" value="ECO:0007669"/>
    <property type="project" value="UniProtKB-KW"/>
</dbReference>
<dbReference type="AlphaFoldDB" id="A0A6N2V290"/>
<dbReference type="RefSeq" id="WP_024739150.1">
    <property type="nucleotide sequence ID" value="NZ_CACRSQ010000007.1"/>
</dbReference>
<evidence type="ECO:0000259" key="7">
    <source>
        <dbReference type="PROSITE" id="PS50249"/>
    </source>
</evidence>
<keyword evidence="3" id="KW-0479">Metal-binding</keyword>
<dbReference type="InterPro" id="IPR020891">
    <property type="entry name" value="UPF0758_CS"/>
</dbReference>
<proteinExistence type="inferred from homology"/>
<dbReference type="Pfam" id="PF04002">
    <property type="entry name" value="RadC"/>
    <property type="match status" value="1"/>
</dbReference>
<dbReference type="GO" id="GO:0008237">
    <property type="term" value="F:metallopeptidase activity"/>
    <property type="evidence" value="ECO:0007669"/>
    <property type="project" value="UniProtKB-KW"/>
</dbReference>
<evidence type="ECO:0000313" key="8">
    <source>
        <dbReference type="EMBL" id="VYT24564.1"/>
    </source>
</evidence>
<dbReference type="InterPro" id="IPR037518">
    <property type="entry name" value="MPN"/>
</dbReference>
<evidence type="ECO:0000256" key="4">
    <source>
        <dbReference type="ARBA" id="ARBA00022801"/>
    </source>
</evidence>
<name>A0A6N2V290_9FIRM</name>
<gene>
    <name evidence="8" type="ORF">ACLFYP115_02245</name>
</gene>
<keyword evidence="5" id="KW-0862">Zinc</keyword>
<evidence type="ECO:0000256" key="1">
    <source>
        <dbReference type="ARBA" id="ARBA00010243"/>
    </source>
</evidence>
<evidence type="ECO:0000256" key="3">
    <source>
        <dbReference type="ARBA" id="ARBA00022723"/>
    </source>
</evidence>
<comment type="similarity">
    <text evidence="1">Belongs to the UPF0758 family.</text>
</comment>
<keyword evidence="6" id="KW-0482">Metalloprotease</keyword>
<accession>A0A6N2V290</accession>
<evidence type="ECO:0000256" key="6">
    <source>
        <dbReference type="ARBA" id="ARBA00023049"/>
    </source>
</evidence>
<dbReference type="PANTHER" id="PTHR30471">
    <property type="entry name" value="DNA REPAIR PROTEIN RADC"/>
    <property type="match status" value="1"/>
</dbReference>
<dbReference type="EMBL" id="CACRSQ010000007">
    <property type="protein sequence ID" value="VYT24564.1"/>
    <property type="molecule type" value="Genomic_DNA"/>
</dbReference>
<dbReference type="InterPro" id="IPR001405">
    <property type="entry name" value="UPF0758"/>
</dbReference>
<feature type="domain" description="MPN" evidence="7">
    <location>
        <begin position="24"/>
        <end position="146"/>
    </location>
</feature>
<sequence>MKANGLKMVSIRLVDDPPIYSEDKIQNPNDAVQLLLKEFDSVDRELFFVLNLKTNGQVINVNIASMGTLNSCILSPREIFKASILSNAASVILMHNHPSGDCTPSKQDVLMTKRLVACGELIGITVLDHVILGKETYLSMKEANMMPDGKKIYNEIAAENGVEYGKKPIPTISFYVAECMEFPSLGKVYQCRSLEQAVKRYRNLPEEMACMGNGIGFTIKDDDSIYSGEFDLVSANRLDVDIINSIPYYRDSPLVQKAIEDIKRLMPEVKIIEPVQHGVQNPKERKQAR</sequence>
<evidence type="ECO:0000256" key="5">
    <source>
        <dbReference type="ARBA" id="ARBA00022833"/>
    </source>
</evidence>
<dbReference type="GO" id="GO:0006508">
    <property type="term" value="P:proteolysis"/>
    <property type="evidence" value="ECO:0007669"/>
    <property type="project" value="UniProtKB-KW"/>
</dbReference>
<dbReference type="Gene3D" id="3.40.140.10">
    <property type="entry name" value="Cytidine Deaminase, domain 2"/>
    <property type="match status" value="1"/>
</dbReference>
<dbReference type="PROSITE" id="PS50249">
    <property type="entry name" value="MPN"/>
    <property type="match status" value="1"/>
</dbReference>